<dbReference type="EMBL" id="FP929129">
    <property type="protein sequence ID" value="CBX96461.1"/>
    <property type="molecule type" value="Genomic_DNA"/>
</dbReference>
<sequence length="44" mass="5087">MAPSLSTCEMAYPYLYQVLSTHPISTRQKSWMIKKLSTHLPYLA</sequence>
<keyword evidence="2" id="KW-1185">Reference proteome</keyword>
<dbReference type="VEuPathDB" id="FungiDB:LEMA_uP107260.1"/>
<reference evidence="2" key="1">
    <citation type="journal article" date="2011" name="Nat. Commun.">
        <title>Effector diversification within compartments of the Leptosphaeria maculans genome affected by Repeat-Induced Point mutations.</title>
        <authorList>
            <person name="Rouxel T."/>
            <person name="Grandaubert J."/>
            <person name="Hane J.K."/>
            <person name="Hoede C."/>
            <person name="van de Wouw A.P."/>
            <person name="Couloux A."/>
            <person name="Dominguez V."/>
            <person name="Anthouard V."/>
            <person name="Bally P."/>
            <person name="Bourras S."/>
            <person name="Cozijnsen A.J."/>
            <person name="Ciuffetti L.M."/>
            <person name="Degrave A."/>
            <person name="Dilmaghani A."/>
            <person name="Duret L."/>
            <person name="Fudal I."/>
            <person name="Goodwin S.B."/>
            <person name="Gout L."/>
            <person name="Glaser N."/>
            <person name="Linglin J."/>
            <person name="Kema G.H.J."/>
            <person name="Lapalu N."/>
            <person name="Lawrence C.B."/>
            <person name="May K."/>
            <person name="Meyer M."/>
            <person name="Ollivier B."/>
            <person name="Poulain J."/>
            <person name="Schoch C.L."/>
            <person name="Simon A."/>
            <person name="Spatafora J.W."/>
            <person name="Stachowiak A."/>
            <person name="Turgeon B.G."/>
            <person name="Tyler B.M."/>
            <person name="Vincent D."/>
            <person name="Weissenbach J."/>
            <person name="Amselem J."/>
            <person name="Quesneville H."/>
            <person name="Oliver R.P."/>
            <person name="Wincker P."/>
            <person name="Balesdent M.-H."/>
            <person name="Howlett B.J."/>
        </authorList>
    </citation>
    <scope>NUCLEOTIDE SEQUENCE [LARGE SCALE GENOMIC DNA]</scope>
    <source>
        <strain evidence="2">JN3 / isolate v23.1.3 / race Av1-4-5-6-7-8</strain>
    </source>
</reference>
<evidence type="ECO:0000313" key="1">
    <source>
        <dbReference type="EMBL" id="CBX96461.1"/>
    </source>
</evidence>
<dbReference type="Proteomes" id="UP000002668">
    <property type="component" value="Genome"/>
</dbReference>
<gene>
    <name evidence="1" type="ORF">LEMA_uP107260.1</name>
</gene>
<dbReference type="InParanoid" id="E4ZZ26"/>
<proteinExistence type="predicted"/>
<organism evidence="2">
    <name type="scientific">Leptosphaeria maculans (strain JN3 / isolate v23.1.3 / race Av1-4-5-6-7-8)</name>
    <name type="common">Blackleg fungus</name>
    <name type="synonym">Phoma lingam</name>
    <dbReference type="NCBI Taxonomy" id="985895"/>
    <lineage>
        <taxon>Eukaryota</taxon>
        <taxon>Fungi</taxon>
        <taxon>Dikarya</taxon>
        <taxon>Ascomycota</taxon>
        <taxon>Pezizomycotina</taxon>
        <taxon>Dothideomycetes</taxon>
        <taxon>Pleosporomycetidae</taxon>
        <taxon>Pleosporales</taxon>
        <taxon>Pleosporineae</taxon>
        <taxon>Leptosphaeriaceae</taxon>
        <taxon>Plenodomus</taxon>
        <taxon>Plenodomus lingam/Leptosphaeria maculans species complex</taxon>
    </lineage>
</organism>
<dbReference type="AlphaFoldDB" id="E4ZZ26"/>
<name>E4ZZ26_LEPMJ</name>
<dbReference type="HOGENOM" id="CLU_3224729_0_0_1"/>
<accession>E4ZZ26</accession>
<evidence type="ECO:0000313" key="2">
    <source>
        <dbReference type="Proteomes" id="UP000002668"/>
    </source>
</evidence>
<protein>
    <submittedName>
        <fullName evidence="1">Predicted protein</fullName>
    </submittedName>
</protein>